<reference evidence="2 3" key="1">
    <citation type="journal article" date="2019" name="Nat. Microbiol.">
        <title>Mediterranean grassland soil C-N compound turnover is dependent on rainfall and depth, and is mediated by genomically divergent microorganisms.</title>
        <authorList>
            <person name="Diamond S."/>
            <person name="Andeer P.F."/>
            <person name="Li Z."/>
            <person name="Crits-Christoph A."/>
            <person name="Burstein D."/>
            <person name="Anantharaman K."/>
            <person name="Lane K.R."/>
            <person name="Thomas B.C."/>
            <person name="Pan C."/>
            <person name="Northen T.R."/>
            <person name="Banfield J.F."/>
        </authorList>
    </citation>
    <scope>NUCLEOTIDE SEQUENCE [LARGE SCALE GENOMIC DNA]</scope>
    <source>
        <strain evidence="2">WS_11</strain>
    </source>
</reference>
<dbReference type="AlphaFoldDB" id="A0A538UB38"/>
<dbReference type="EMBL" id="VBPB01000083">
    <property type="protein sequence ID" value="TMQ73060.1"/>
    <property type="molecule type" value="Genomic_DNA"/>
</dbReference>
<comment type="caution">
    <text evidence="2">The sequence shown here is derived from an EMBL/GenBank/DDBJ whole genome shotgun (WGS) entry which is preliminary data.</text>
</comment>
<dbReference type="InterPro" id="IPR005302">
    <property type="entry name" value="MoCF_Sase_C"/>
</dbReference>
<evidence type="ECO:0000259" key="1">
    <source>
        <dbReference type="PROSITE" id="PS51340"/>
    </source>
</evidence>
<feature type="domain" description="MOSC" evidence="1">
    <location>
        <begin position="65"/>
        <end position="216"/>
    </location>
</feature>
<dbReference type="GO" id="GO:0030151">
    <property type="term" value="F:molybdenum ion binding"/>
    <property type="evidence" value="ECO:0007669"/>
    <property type="project" value="InterPro"/>
</dbReference>
<evidence type="ECO:0000313" key="3">
    <source>
        <dbReference type="Proteomes" id="UP000319771"/>
    </source>
</evidence>
<dbReference type="InterPro" id="IPR005303">
    <property type="entry name" value="MOCOS_middle"/>
</dbReference>
<dbReference type="GO" id="GO:0030170">
    <property type="term" value="F:pyridoxal phosphate binding"/>
    <property type="evidence" value="ECO:0007669"/>
    <property type="project" value="InterPro"/>
</dbReference>
<proteinExistence type="predicted"/>
<organism evidence="2 3">
    <name type="scientific">Eiseniibacteriota bacterium</name>
    <dbReference type="NCBI Taxonomy" id="2212470"/>
    <lineage>
        <taxon>Bacteria</taxon>
        <taxon>Candidatus Eiseniibacteriota</taxon>
    </lineage>
</organism>
<dbReference type="SUPFAM" id="SSF50800">
    <property type="entry name" value="PK beta-barrel domain-like"/>
    <property type="match status" value="1"/>
</dbReference>
<dbReference type="Pfam" id="PF03473">
    <property type="entry name" value="MOSC"/>
    <property type="match status" value="1"/>
</dbReference>
<accession>A0A538UB38</accession>
<dbReference type="PROSITE" id="PS51340">
    <property type="entry name" value="MOSC"/>
    <property type="match status" value="1"/>
</dbReference>
<dbReference type="Gene3D" id="2.40.33.20">
    <property type="entry name" value="PK beta-barrel domain-like"/>
    <property type="match status" value="1"/>
</dbReference>
<protein>
    <submittedName>
        <fullName evidence="2">MOSC domain-containing protein</fullName>
    </submittedName>
</protein>
<dbReference type="Pfam" id="PF03476">
    <property type="entry name" value="MOSC_N"/>
    <property type="match status" value="1"/>
</dbReference>
<dbReference type="GO" id="GO:0003824">
    <property type="term" value="F:catalytic activity"/>
    <property type="evidence" value="ECO:0007669"/>
    <property type="project" value="InterPro"/>
</dbReference>
<sequence>MTRSVMRVAELWRYPVKSMAGERLSETMLAPLGLPGDRELVVVDGTGRIVTSRTQPGLLRLRATRDADGRVQVDGREWTSPEVEARVRAAAGPDARLVAVAGPERFDVMPLLVTSDGAIAALGVDHRRLRPNLVVGGVPGLAERAWERRFLAVGEAVIGLKDLRARCIMTTFDPDTGAQDLAVLARIRERFEGSFALNAWVARPGPVAVGATVRVLEAFGEALPPRLGRSVAR</sequence>
<name>A0A538UB38_UNCEI</name>
<dbReference type="InterPro" id="IPR011037">
    <property type="entry name" value="Pyrv_Knase-like_insert_dom_sf"/>
</dbReference>
<gene>
    <name evidence="2" type="ORF">E6K81_05755</name>
</gene>
<evidence type="ECO:0000313" key="2">
    <source>
        <dbReference type="EMBL" id="TMQ73060.1"/>
    </source>
</evidence>
<dbReference type="Proteomes" id="UP000319771">
    <property type="component" value="Unassembled WGS sequence"/>
</dbReference>